<keyword evidence="4" id="KW-1185">Reference proteome</keyword>
<accession>A0AAP3E8P4</accession>
<dbReference type="AlphaFoldDB" id="A0AAP3E8P4"/>
<gene>
    <name evidence="3" type="ORF">OB919_19490</name>
</gene>
<name>A0AAP3E8P4_9EURY</name>
<feature type="region of interest" description="Disordered" evidence="2">
    <location>
        <begin position="171"/>
        <end position="215"/>
    </location>
</feature>
<keyword evidence="1" id="KW-0175">Coiled coil</keyword>
<sequence>MNRYASSITLMIAVLVVAVAVPLAAASVISDDTVQSESDVAAESVAPGEQLAASVGAHNAEIEGEVSERAFGLAVANAETDEAKATLIAERVATDETRLEALETRLKELQDARDEGTISEGRYHAEVATVVAEMGSIERRAGIADSAAGSVPADVLSEQGVDTDAIESLRERAGERGGADTAETARLIVGDGVGESMSDDRRSDRGNESTASNDS</sequence>
<organism evidence="3 4">
    <name type="scientific">Natronosalvus hydrolyticus</name>
    <dbReference type="NCBI Taxonomy" id="2979988"/>
    <lineage>
        <taxon>Archaea</taxon>
        <taxon>Methanobacteriati</taxon>
        <taxon>Methanobacteriota</taxon>
        <taxon>Stenosarchaea group</taxon>
        <taxon>Halobacteria</taxon>
        <taxon>Halobacteriales</taxon>
        <taxon>Natrialbaceae</taxon>
        <taxon>Natronosalvus</taxon>
    </lineage>
</organism>
<evidence type="ECO:0000313" key="3">
    <source>
        <dbReference type="EMBL" id="MCU4754135.1"/>
    </source>
</evidence>
<protein>
    <submittedName>
        <fullName evidence="3">Uncharacterized protein</fullName>
    </submittedName>
</protein>
<feature type="coiled-coil region" evidence="1">
    <location>
        <begin position="92"/>
        <end position="119"/>
    </location>
</feature>
<dbReference type="Proteomes" id="UP001321047">
    <property type="component" value="Unassembled WGS sequence"/>
</dbReference>
<feature type="compositionally biased region" description="Basic and acidic residues" evidence="2">
    <location>
        <begin position="198"/>
        <end position="207"/>
    </location>
</feature>
<evidence type="ECO:0000256" key="2">
    <source>
        <dbReference type="SAM" id="MobiDB-lite"/>
    </source>
</evidence>
<evidence type="ECO:0000313" key="4">
    <source>
        <dbReference type="Proteomes" id="UP001321047"/>
    </source>
</evidence>
<dbReference type="EMBL" id="JAOPJZ010000030">
    <property type="protein sequence ID" value="MCU4754135.1"/>
    <property type="molecule type" value="Genomic_DNA"/>
</dbReference>
<evidence type="ECO:0000256" key="1">
    <source>
        <dbReference type="SAM" id="Coils"/>
    </source>
</evidence>
<dbReference type="RefSeq" id="WP_342810439.1">
    <property type="nucleotide sequence ID" value="NZ_JAOPJZ010000030.1"/>
</dbReference>
<proteinExistence type="predicted"/>
<reference evidence="3 4" key="1">
    <citation type="submission" date="2022-09" db="EMBL/GenBank/DDBJ databases">
        <title>Enrichment on poylsaccharides allowed isolation of novel metabolic and taxonomic groups of Haloarchaea.</title>
        <authorList>
            <person name="Sorokin D.Y."/>
            <person name="Elcheninov A.G."/>
            <person name="Khizhniak T.V."/>
            <person name="Kolganova T.V."/>
            <person name="Kublanov I.V."/>
        </authorList>
    </citation>
    <scope>NUCLEOTIDE SEQUENCE [LARGE SCALE GENOMIC DNA]</scope>
    <source>
        <strain evidence="3 4">AArc-curdl1</strain>
    </source>
</reference>
<comment type="caution">
    <text evidence="3">The sequence shown here is derived from an EMBL/GenBank/DDBJ whole genome shotgun (WGS) entry which is preliminary data.</text>
</comment>